<dbReference type="EMBL" id="VSRR010035507">
    <property type="protein sequence ID" value="MPC72834.1"/>
    <property type="molecule type" value="Genomic_DNA"/>
</dbReference>
<reference evidence="2 3" key="1">
    <citation type="submission" date="2019-05" db="EMBL/GenBank/DDBJ databases">
        <title>Another draft genome of Portunus trituberculatus and its Hox gene families provides insights of decapod evolution.</title>
        <authorList>
            <person name="Jeong J.-H."/>
            <person name="Song I."/>
            <person name="Kim S."/>
            <person name="Choi T."/>
            <person name="Kim D."/>
            <person name="Ryu S."/>
            <person name="Kim W."/>
        </authorList>
    </citation>
    <scope>NUCLEOTIDE SEQUENCE [LARGE SCALE GENOMIC DNA]</scope>
    <source>
        <tissue evidence="2">Muscle</tissue>
    </source>
</reference>
<feature type="domain" description="Cyclin C-terminal" evidence="1">
    <location>
        <begin position="15"/>
        <end position="83"/>
    </location>
</feature>
<keyword evidence="3" id="KW-1185">Reference proteome</keyword>
<dbReference type="Proteomes" id="UP000324222">
    <property type="component" value="Unassembled WGS sequence"/>
</dbReference>
<protein>
    <submittedName>
        <fullName evidence="2">Cyclin-J-like protein</fullName>
    </submittedName>
</protein>
<dbReference type="OrthoDB" id="285802at2759"/>
<dbReference type="AlphaFoldDB" id="A0A5B7HWP5"/>
<evidence type="ECO:0000313" key="2">
    <source>
        <dbReference type="EMBL" id="MPC72834.1"/>
    </source>
</evidence>
<dbReference type="InterPro" id="IPR004367">
    <property type="entry name" value="Cyclin_C-dom"/>
</dbReference>
<proteinExistence type="predicted"/>
<sequence length="87" mass="9790">MDGASITCLEVAWQTLWKSTSYFVDLSLHDRAFLQWQASLVAAACVACGRLCSNFEPVWSATLETTTGYPIQSLSQIMDLFLRYLFT</sequence>
<dbReference type="SUPFAM" id="SSF47954">
    <property type="entry name" value="Cyclin-like"/>
    <property type="match status" value="1"/>
</dbReference>
<comment type="caution">
    <text evidence="2">The sequence shown here is derived from an EMBL/GenBank/DDBJ whole genome shotgun (WGS) entry which is preliminary data.</text>
</comment>
<name>A0A5B7HWP5_PORTR</name>
<dbReference type="Gene3D" id="1.10.472.10">
    <property type="entry name" value="Cyclin-like"/>
    <property type="match status" value="1"/>
</dbReference>
<accession>A0A5B7HWP5</accession>
<dbReference type="InterPro" id="IPR036915">
    <property type="entry name" value="Cyclin-like_sf"/>
</dbReference>
<dbReference type="Pfam" id="PF02984">
    <property type="entry name" value="Cyclin_C"/>
    <property type="match status" value="1"/>
</dbReference>
<evidence type="ECO:0000259" key="1">
    <source>
        <dbReference type="Pfam" id="PF02984"/>
    </source>
</evidence>
<gene>
    <name evidence="2" type="primary">Ccnjl</name>
    <name evidence="2" type="ORF">E2C01_067148</name>
</gene>
<evidence type="ECO:0000313" key="3">
    <source>
        <dbReference type="Proteomes" id="UP000324222"/>
    </source>
</evidence>
<organism evidence="2 3">
    <name type="scientific">Portunus trituberculatus</name>
    <name type="common">Swimming crab</name>
    <name type="synonym">Neptunus trituberculatus</name>
    <dbReference type="NCBI Taxonomy" id="210409"/>
    <lineage>
        <taxon>Eukaryota</taxon>
        <taxon>Metazoa</taxon>
        <taxon>Ecdysozoa</taxon>
        <taxon>Arthropoda</taxon>
        <taxon>Crustacea</taxon>
        <taxon>Multicrustacea</taxon>
        <taxon>Malacostraca</taxon>
        <taxon>Eumalacostraca</taxon>
        <taxon>Eucarida</taxon>
        <taxon>Decapoda</taxon>
        <taxon>Pleocyemata</taxon>
        <taxon>Brachyura</taxon>
        <taxon>Eubrachyura</taxon>
        <taxon>Portunoidea</taxon>
        <taxon>Portunidae</taxon>
        <taxon>Portuninae</taxon>
        <taxon>Portunus</taxon>
    </lineage>
</organism>
<dbReference type="CDD" id="cd20529">
    <property type="entry name" value="CYCLIN_CCNJ-like_rpt2"/>
    <property type="match status" value="1"/>
</dbReference>